<evidence type="ECO:0000313" key="9">
    <source>
        <dbReference type="Proteomes" id="UP000637695"/>
    </source>
</evidence>
<comment type="subcellular location">
    <subcellularLocation>
        <location evidence="7">Cell membrane</location>
        <topology evidence="7">Peripheral membrane protein</topology>
    </subcellularLocation>
    <subcellularLocation>
        <location evidence="1">Membrane</location>
    </subcellularLocation>
</comment>
<protein>
    <recommendedName>
        <fullName evidence="7">ATP synthase subunit delta</fullName>
    </recommendedName>
    <alternativeName>
        <fullName evidence="7">ATP synthase F(1) sector subunit delta</fullName>
    </alternativeName>
    <alternativeName>
        <fullName evidence="7">F-type ATPase subunit delta</fullName>
        <shortName evidence="7">F-ATPase subunit delta</shortName>
    </alternativeName>
</protein>
<comment type="caution">
    <text evidence="8">The sequence shown here is derived from an EMBL/GenBank/DDBJ whole genome shotgun (WGS) entry which is preliminary data.</text>
</comment>
<organism evidence="8 9">
    <name type="scientific">Alicyclobacillus cellulosilyticus</name>
    <dbReference type="NCBI Taxonomy" id="1003997"/>
    <lineage>
        <taxon>Bacteria</taxon>
        <taxon>Bacillati</taxon>
        <taxon>Bacillota</taxon>
        <taxon>Bacilli</taxon>
        <taxon>Bacillales</taxon>
        <taxon>Alicyclobacillaceae</taxon>
        <taxon>Alicyclobacillus</taxon>
    </lineage>
</organism>
<evidence type="ECO:0000256" key="2">
    <source>
        <dbReference type="ARBA" id="ARBA00022448"/>
    </source>
</evidence>
<gene>
    <name evidence="7" type="primary">atpH</name>
    <name evidence="8" type="ORF">GCM10010885_20240</name>
</gene>
<dbReference type="InterPro" id="IPR000711">
    <property type="entry name" value="ATPase_OSCP/dsu"/>
</dbReference>
<sequence>MLSGTITNRYTRGLYEAAERQGVTEAVDASLRLLAETLAANPELKRFVEHPLIDPQAKLAALTKVFGDGLHPFVQRFLQMLLARGRSQYIAAVYGRFHEMFEEARGRVTVRVETARPLTDEERQALAERLGAVLGRQVTMAVEVNPALIAGCRITLKHRVIEASVQNALAQFEQQLLHTTWHAR</sequence>
<keyword evidence="7" id="KW-0139">CF(1)</keyword>
<evidence type="ECO:0000256" key="1">
    <source>
        <dbReference type="ARBA" id="ARBA00004370"/>
    </source>
</evidence>
<keyword evidence="3 7" id="KW-0375">Hydrogen ion transport</keyword>
<dbReference type="GO" id="GO:0005886">
    <property type="term" value="C:plasma membrane"/>
    <property type="evidence" value="ECO:0007669"/>
    <property type="project" value="UniProtKB-SubCell"/>
</dbReference>
<comment type="function">
    <text evidence="7">F(1)F(0) ATP synthase produces ATP from ADP in the presence of a proton or sodium gradient. F-type ATPases consist of two structural domains, F(1) containing the extramembraneous catalytic core and F(0) containing the membrane proton channel, linked together by a central stalk and a peripheral stalk. During catalysis, ATP synthesis in the catalytic domain of F(1) is coupled via a rotary mechanism of the central stalk subunits to proton translocation.</text>
</comment>
<dbReference type="AlphaFoldDB" id="A0A917KE97"/>
<dbReference type="GO" id="GO:0045259">
    <property type="term" value="C:proton-transporting ATP synthase complex"/>
    <property type="evidence" value="ECO:0007669"/>
    <property type="project" value="UniProtKB-KW"/>
</dbReference>
<dbReference type="InterPro" id="IPR026015">
    <property type="entry name" value="ATP_synth_OSCP/delta_N_sf"/>
</dbReference>
<evidence type="ECO:0000256" key="5">
    <source>
        <dbReference type="ARBA" id="ARBA00023136"/>
    </source>
</evidence>
<keyword evidence="4 7" id="KW-0406">Ion transport</keyword>
<keyword evidence="6 7" id="KW-0066">ATP synthesis</keyword>
<evidence type="ECO:0000256" key="3">
    <source>
        <dbReference type="ARBA" id="ARBA00022781"/>
    </source>
</evidence>
<dbReference type="PRINTS" id="PR00125">
    <property type="entry name" value="ATPASEDELTA"/>
</dbReference>
<proteinExistence type="inferred from homology"/>
<dbReference type="NCBIfam" id="TIGR01145">
    <property type="entry name" value="ATP_synt_delta"/>
    <property type="match status" value="1"/>
</dbReference>
<name>A0A917KE97_9BACL</name>
<keyword evidence="9" id="KW-1185">Reference proteome</keyword>
<comment type="function">
    <text evidence="7">This protein is part of the stalk that links CF(0) to CF(1). It either transmits conformational changes from CF(0) to CF(1) or is implicated in proton conduction.</text>
</comment>
<keyword evidence="7" id="KW-1003">Cell membrane</keyword>
<keyword evidence="2 7" id="KW-0813">Transport</keyword>
<dbReference type="PANTHER" id="PTHR11910">
    <property type="entry name" value="ATP SYNTHASE DELTA CHAIN"/>
    <property type="match status" value="1"/>
</dbReference>
<reference evidence="8" key="2">
    <citation type="submission" date="2020-09" db="EMBL/GenBank/DDBJ databases">
        <authorList>
            <person name="Sun Q."/>
            <person name="Ohkuma M."/>
        </authorList>
    </citation>
    <scope>NUCLEOTIDE SEQUENCE</scope>
    <source>
        <strain evidence="8">JCM 18487</strain>
    </source>
</reference>
<evidence type="ECO:0000256" key="4">
    <source>
        <dbReference type="ARBA" id="ARBA00023065"/>
    </source>
</evidence>
<dbReference type="Pfam" id="PF00213">
    <property type="entry name" value="OSCP"/>
    <property type="match status" value="1"/>
</dbReference>
<evidence type="ECO:0000256" key="6">
    <source>
        <dbReference type="ARBA" id="ARBA00023310"/>
    </source>
</evidence>
<evidence type="ECO:0000256" key="7">
    <source>
        <dbReference type="HAMAP-Rule" id="MF_01416"/>
    </source>
</evidence>
<reference evidence="8" key="1">
    <citation type="journal article" date="2014" name="Int. J. Syst. Evol. Microbiol.">
        <title>Complete genome sequence of Corynebacterium casei LMG S-19264T (=DSM 44701T), isolated from a smear-ripened cheese.</title>
        <authorList>
            <consortium name="US DOE Joint Genome Institute (JGI-PGF)"/>
            <person name="Walter F."/>
            <person name="Albersmeier A."/>
            <person name="Kalinowski J."/>
            <person name="Ruckert C."/>
        </authorList>
    </citation>
    <scope>NUCLEOTIDE SEQUENCE</scope>
    <source>
        <strain evidence="8">JCM 18487</strain>
    </source>
</reference>
<dbReference type="SUPFAM" id="SSF47928">
    <property type="entry name" value="N-terminal domain of the delta subunit of the F1F0-ATP synthase"/>
    <property type="match status" value="1"/>
</dbReference>
<dbReference type="RefSeq" id="WP_188882848.1">
    <property type="nucleotide sequence ID" value="NZ_BMOY01000035.1"/>
</dbReference>
<dbReference type="EMBL" id="BMOY01000035">
    <property type="protein sequence ID" value="GGJ10958.1"/>
    <property type="molecule type" value="Genomic_DNA"/>
</dbReference>
<dbReference type="Proteomes" id="UP000637695">
    <property type="component" value="Unassembled WGS sequence"/>
</dbReference>
<dbReference type="HAMAP" id="MF_01416">
    <property type="entry name" value="ATP_synth_delta_bact"/>
    <property type="match status" value="1"/>
</dbReference>
<keyword evidence="5 7" id="KW-0472">Membrane</keyword>
<dbReference type="Gene3D" id="1.10.520.20">
    <property type="entry name" value="N-terminal domain of the delta subunit of the F1F0-ATP synthase"/>
    <property type="match status" value="1"/>
</dbReference>
<evidence type="ECO:0000313" key="8">
    <source>
        <dbReference type="EMBL" id="GGJ10958.1"/>
    </source>
</evidence>
<dbReference type="GO" id="GO:0046933">
    <property type="term" value="F:proton-transporting ATP synthase activity, rotational mechanism"/>
    <property type="evidence" value="ECO:0007669"/>
    <property type="project" value="UniProtKB-UniRule"/>
</dbReference>
<accession>A0A917KE97</accession>
<comment type="similarity">
    <text evidence="7">Belongs to the ATPase delta chain family.</text>
</comment>